<feature type="region of interest" description="Disordered" evidence="1">
    <location>
        <begin position="54"/>
        <end position="74"/>
    </location>
</feature>
<dbReference type="EMBL" id="GL380252">
    <property type="protein sequence ID" value="EGT51288.1"/>
    <property type="molecule type" value="Genomic_DNA"/>
</dbReference>
<dbReference type="InParanoid" id="G0PCT3"/>
<keyword evidence="3" id="KW-1185">Reference proteome</keyword>
<name>G0PCT3_CAEBE</name>
<proteinExistence type="predicted"/>
<feature type="compositionally biased region" description="Basic and acidic residues" evidence="1">
    <location>
        <begin position="1"/>
        <end position="16"/>
    </location>
</feature>
<protein>
    <submittedName>
        <fullName evidence="2">Uncharacterized protein</fullName>
    </submittedName>
</protein>
<evidence type="ECO:0000313" key="2">
    <source>
        <dbReference type="EMBL" id="EGT51288.1"/>
    </source>
</evidence>
<organism evidence="3">
    <name type="scientific">Caenorhabditis brenneri</name>
    <name type="common">Nematode worm</name>
    <dbReference type="NCBI Taxonomy" id="135651"/>
    <lineage>
        <taxon>Eukaryota</taxon>
        <taxon>Metazoa</taxon>
        <taxon>Ecdysozoa</taxon>
        <taxon>Nematoda</taxon>
        <taxon>Chromadorea</taxon>
        <taxon>Rhabditida</taxon>
        <taxon>Rhabditina</taxon>
        <taxon>Rhabditomorpha</taxon>
        <taxon>Rhabditoidea</taxon>
        <taxon>Rhabditidae</taxon>
        <taxon>Peloderinae</taxon>
        <taxon>Caenorhabditis</taxon>
    </lineage>
</organism>
<accession>G0PCT3</accession>
<evidence type="ECO:0000313" key="3">
    <source>
        <dbReference type="Proteomes" id="UP000008068"/>
    </source>
</evidence>
<reference evidence="3" key="1">
    <citation type="submission" date="2011-07" db="EMBL/GenBank/DDBJ databases">
        <authorList>
            <consortium name="Caenorhabditis brenneri Sequencing and Analysis Consortium"/>
            <person name="Wilson R.K."/>
        </authorList>
    </citation>
    <scope>NUCLEOTIDE SEQUENCE [LARGE SCALE GENOMIC DNA]</scope>
    <source>
        <strain evidence="3">PB2801</strain>
    </source>
</reference>
<gene>
    <name evidence="2" type="ORF">CAEBREN_19372</name>
</gene>
<dbReference type="Proteomes" id="UP000008068">
    <property type="component" value="Unassembled WGS sequence"/>
</dbReference>
<feature type="region of interest" description="Disordered" evidence="1">
    <location>
        <begin position="1"/>
        <end position="29"/>
    </location>
</feature>
<evidence type="ECO:0000256" key="1">
    <source>
        <dbReference type="SAM" id="MobiDB-lite"/>
    </source>
</evidence>
<sequence>MDHILLTKDDQQERGMRMSPDSFQGDPSDFLPTSARLAIDLADFSHFSPSPLALTSPGNTATSDGSEKDFGGQGLMSPDANSDFSFLTHDTLPSDATVPDLSVMISQILNSQSLLNHGYQNLTITHSLGIYHAGQDSLLGFNAARATDNVMLNATAATIPDCSALFSQIHGPNSLFDNGSLLAPQTVDIHQDDFKDFLNFYQSNLNDDWMQNSAVKNPHSSDLTPLPAQFLS</sequence>
<dbReference type="HOGENOM" id="CLU_1195773_0_0_1"/>
<dbReference type="AlphaFoldDB" id="G0PCT3"/>